<feature type="compositionally biased region" description="Basic and acidic residues" evidence="6">
    <location>
        <begin position="1397"/>
        <end position="1419"/>
    </location>
</feature>
<evidence type="ECO:0000259" key="7">
    <source>
        <dbReference type="Pfam" id="PF10520"/>
    </source>
</evidence>
<keyword evidence="3" id="KW-0812">Transmembrane</keyword>
<feature type="compositionally biased region" description="Low complexity" evidence="6">
    <location>
        <begin position="395"/>
        <end position="417"/>
    </location>
</feature>
<feature type="compositionally biased region" description="Basic and acidic residues" evidence="6">
    <location>
        <begin position="497"/>
        <end position="507"/>
    </location>
</feature>
<comment type="similarity">
    <text evidence="2">Belongs to the fatty acid desaturase CarF family.</text>
</comment>
<dbReference type="PANTHER" id="PTHR48140:SF1">
    <property type="entry name" value="FATTY ACID DESATURASE 4, CHLOROPLASTIC-RELATED"/>
    <property type="match status" value="1"/>
</dbReference>
<evidence type="ECO:0000256" key="5">
    <source>
        <dbReference type="ARBA" id="ARBA00023136"/>
    </source>
</evidence>
<feature type="compositionally biased region" description="Basic and acidic residues" evidence="6">
    <location>
        <begin position="1433"/>
        <end position="1447"/>
    </location>
</feature>
<dbReference type="PANTHER" id="PTHR48140">
    <property type="entry name" value="FATTY ACID DESATURASE 4, CHLOROPLASTIC-RELATED"/>
    <property type="match status" value="1"/>
</dbReference>
<protein>
    <recommendedName>
        <fullName evidence="7">Lipid desaturase domain-containing protein</fullName>
    </recommendedName>
</protein>
<feature type="compositionally biased region" description="Basic residues" evidence="6">
    <location>
        <begin position="1542"/>
        <end position="1552"/>
    </location>
</feature>
<dbReference type="InterPro" id="IPR052864">
    <property type="entry name" value="Chloroplast_FAD_CarF"/>
</dbReference>
<feature type="compositionally biased region" description="Basic and acidic residues" evidence="6">
    <location>
        <begin position="366"/>
        <end position="376"/>
    </location>
</feature>
<feature type="region of interest" description="Disordered" evidence="6">
    <location>
        <begin position="533"/>
        <end position="572"/>
    </location>
</feature>
<feature type="region of interest" description="Disordered" evidence="6">
    <location>
        <begin position="810"/>
        <end position="832"/>
    </location>
</feature>
<evidence type="ECO:0000256" key="4">
    <source>
        <dbReference type="ARBA" id="ARBA00022989"/>
    </source>
</evidence>
<gene>
    <name evidence="8" type="ORF">EVOR1521_LOCUS31358</name>
</gene>
<dbReference type="Proteomes" id="UP001178507">
    <property type="component" value="Unassembled WGS sequence"/>
</dbReference>
<feature type="region of interest" description="Disordered" evidence="6">
    <location>
        <begin position="1208"/>
        <end position="1250"/>
    </location>
</feature>
<name>A0AA36JQI6_9DINO</name>
<evidence type="ECO:0000313" key="9">
    <source>
        <dbReference type="Proteomes" id="UP001178507"/>
    </source>
</evidence>
<comment type="subcellular location">
    <subcellularLocation>
        <location evidence="1">Membrane</location>
        <topology evidence="1">Multi-pass membrane protein</topology>
    </subcellularLocation>
</comment>
<dbReference type="GO" id="GO:0016020">
    <property type="term" value="C:membrane"/>
    <property type="evidence" value="ECO:0007669"/>
    <property type="project" value="UniProtKB-SubCell"/>
</dbReference>
<feature type="compositionally biased region" description="Basic residues" evidence="6">
    <location>
        <begin position="1455"/>
        <end position="1464"/>
    </location>
</feature>
<accession>A0AA36JQI6</accession>
<feature type="compositionally biased region" description="Acidic residues" evidence="6">
    <location>
        <begin position="377"/>
        <end position="387"/>
    </location>
</feature>
<dbReference type="EMBL" id="CAUJNA010003827">
    <property type="protein sequence ID" value="CAJ1410553.1"/>
    <property type="molecule type" value="Genomic_DNA"/>
</dbReference>
<comment type="caution">
    <text evidence="8">The sequence shown here is derived from an EMBL/GenBank/DDBJ whole genome shotgun (WGS) entry which is preliminary data.</text>
</comment>
<evidence type="ECO:0000256" key="1">
    <source>
        <dbReference type="ARBA" id="ARBA00004141"/>
    </source>
</evidence>
<feature type="domain" description="Lipid desaturase" evidence="7">
    <location>
        <begin position="141"/>
        <end position="292"/>
    </location>
</feature>
<proteinExistence type="inferred from homology"/>
<evidence type="ECO:0000256" key="6">
    <source>
        <dbReference type="SAM" id="MobiDB-lite"/>
    </source>
</evidence>
<feature type="region of interest" description="Disordered" evidence="6">
    <location>
        <begin position="1368"/>
        <end position="1552"/>
    </location>
</feature>
<organism evidence="8 9">
    <name type="scientific">Effrenium voratum</name>
    <dbReference type="NCBI Taxonomy" id="2562239"/>
    <lineage>
        <taxon>Eukaryota</taxon>
        <taxon>Sar</taxon>
        <taxon>Alveolata</taxon>
        <taxon>Dinophyceae</taxon>
        <taxon>Suessiales</taxon>
        <taxon>Symbiodiniaceae</taxon>
        <taxon>Effrenium</taxon>
    </lineage>
</organism>
<feature type="region of interest" description="Disordered" evidence="6">
    <location>
        <begin position="448"/>
        <end position="521"/>
    </location>
</feature>
<keyword evidence="5" id="KW-0472">Membrane</keyword>
<feature type="compositionally biased region" description="Basic and acidic residues" evidence="6">
    <location>
        <begin position="448"/>
        <end position="458"/>
    </location>
</feature>
<dbReference type="Pfam" id="PF10520">
    <property type="entry name" value="Lipid_desat"/>
    <property type="match status" value="1"/>
</dbReference>
<feature type="compositionally biased region" description="Pro residues" evidence="6">
    <location>
        <begin position="1209"/>
        <end position="1228"/>
    </location>
</feature>
<evidence type="ECO:0000256" key="3">
    <source>
        <dbReference type="ARBA" id="ARBA00022692"/>
    </source>
</evidence>
<reference evidence="8" key="1">
    <citation type="submission" date="2023-08" db="EMBL/GenBank/DDBJ databases">
        <authorList>
            <person name="Chen Y."/>
            <person name="Shah S."/>
            <person name="Dougan E. K."/>
            <person name="Thang M."/>
            <person name="Chan C."/>
        </authorList>
    </citation>
    <scope>NUCLEOTIDE SEQUENCE</scope>
</reference>
<dbReference type="InterPro" id="IPR019547">
    <property type="entry name" value="Lipid_desat"/>
</dbReference>
<feature type="compositionally biased region" description="Basic and acidic residues" evidence="6">
    <location>
        <begin position="1512"/>
        <end position="1541"/>
    </location>
</feature>
<keyword evidence="9" id="KW-1185">Reference proteome</keyword>
<keyword evidence="4" id="KW-1133">Transmembrane helix</keyword>
<evidence type="ECO:0000313" key="8">
    <source>
        <dbReference type="EMBL" id="CAJ1410553.1"/>
    </source>
</evidence>
<evidence type="ECO:0000256" key="2">
    <source>
        <dbReference type="ARBA" id="ARBA00007620"/>
    </source>
</evidence>
<feature type="region of interest" description="Disordered" evidence="6">
    <location>
        <begin position="366"/>
        <end position="432"/>
    </location>
</feature>
<sequence length="1552" mass="171282">MAMAAIAGWPRAAHPKWEVLARPGRPQRSPSLLTSQAQLVTSTAAAGFVRWRCARIRTKLQGPPTPSLSGSTDKAEETKYFQPLVEGDVLTASFPQRCIVATMLALLLLGFVKVAWMLPASGSSLQVLAWSCLAVLLGVEFADFGTGIYHFSVDNYGSANTPIVGSQIEAFQGHHEEPWTITYRDFCNNCFPTCLATMPFLVAFEVFCDLPYVLLWAVVACGGIAFCQEFHKWSHTLRSQCHPVVNWLQDRGLLVHRKVHLRHHKPPFETNYCIVTGHMNPILDRSGFFTKLAVGSLHYSLEWSQMLGRQENVLPRAGGIGSTQLQLLGGTVSTVIGWLWLEQDLPDVWALSGPLSFQVVLNERGRPQAREVRAEENAPEDNSEDEPAPLQKAHSAPLPSVAKSPSVSSPTPSVPRSLELKPLSTPTAPWADIVDDDDIDFEMLEVSMHPEAEDKKEDDSDDSLGDWGRRRRTMSLDKPSFGVGSSPKVCAQESGEESGRSSGEPRGETPSAPEETSGEENGLLKRLLASEQVEQDEKTTQVRTPAVGLPLGAPPSAAGKAQRWGGGSSGDESEALLQDTADMGALSPGSDAIWRSHPDPFFQMEAPIIQPAQPAQPATAMQAMCEPVNENWPWQNWNSWTPCQQGQPEPGSQWQYNGWPGQEVWPQGETQWPVPVETWQREPGQEILKQLGVSPANVAQETAEGEGYFLPEALWNRTDVVRALCFKRSRRFLLGAESDLMRLLKAPEGALLRIPRLAPCYQRLLRELCKRFRTREESTPNGEFVVRTTNTSYAPLLPLAAFVPRTWGGSNPNDWEDRRRDPSSLRGKHNMTPCPGLLVPKGGAYDEFGPGAPSDDLGNLGGFGAHRWDMREQEEEQMRMTLVPKQWLLMEPPMVVQDDGSIVVTASLDVAHCGEGFSLALCEGASCQESLNRLLQGLHDEPRQMQRAARSANFHVLLVQPSPHGPSPTGEPRWCLKLGLGEQAVQGEHTDCRTVAWQDEEVTTASSGTRSATFWLATYAGASMGAFQGLDDGGMFVEAGIGRFPWGRIFRQRVQRSGVLRKVAVGALGRSLPTELSALSLESGVCPDLASREHVVKLFRKGKKGGERPPWWLQTGKHGLVALFDGLAICESAEAALRLQRTAEQCSDGAWQATTLAQAPIEEAAGGTTGLQRGPRARALLFLGRQSAIDLALDEWAAVAEASKKALLPEPPLSAPPPPPVPPPPPATQQPHWPQQTPPPPPPTLSRLSADAPVFTPSFTSFQSETIAAESKGSLSCNALPFIPGEAAAGMSAAASEFLPQDPEYTPEYQEFQEFAEYPPECAEEYPQEYAQEYPQEYPQEYAENWEEETWKAPENKSWNRKWSIDSYEESAPPPGWKGKGKGKNPKWSDLWGKGQGRRDYDRREDIKSWDVQWEDKGEGSWSEAWRSQWRGAEPKRPQKWTQDRPSARQPPLRKAPRPPVRQRKISDSDEADTQPEVISSASSHKEEPIRKGQGRGKGSSGAPRDKLRRLCQQEREAERAARKTQDEASSKPSVDVDKSALMRHLRMGRRG</sequence>